<feature type="transmembrane region" description="Helical" evidence="2">
    <location>
        <begin position="33"/>
        <end position="51"/>
    </location>
</feature>
<dbReference type="Pfam" id="PF01425">
    <property type="entry name" value="Amidase"/>
    <property type="match status" value="1"/>
</dbReference>
<dbReference type="OrthoDB" id="421993at2759"/>
<evidence type="ECO:0000256" key="1">
    <source>
        <dbReference type="ARBA" id="ARBA00009199"/>
    </source>
</evidence>
<keyword evidence="2" id="KW-0812">Transmembrane</keyword>
<dbReference type="EMBL" id="JAGPNK010000014">
    <property type="protein sequence ID" value="KAH7309209.1"/>
    <property type="molecule type" value="Genomic_DNA"/>
</dbReference>
<evidence type="ECO:0000259" key="3">
    <source>
        <dbReference type="Pfam" id="PF01425"/>
    </source>
</evidence>
<dbReference type="InterPro" id="IPR023631">
    <property type="entry name" value="Amidase_dom"/>
</dbReference>
<dbReference type="GO" id="GO:0003824">
    <property type="term" value="F:catalytic activity"/>
    <property type="evidence" value="ECO:0007669"/>
    <property type="project" value="InterPro"/>
</dbReference>
<dbReference type="InterPro" id="IPR020556">
    <property type="entry name" value="Amidase_CS"/>
</dbReference>
<reference evidence="4" key="1">
    <citation type="journal article" date="2021" name="Nat. Commun.">
        <title>Genetic determinants of endophytism in the Arabidopsis root mycobiome.</title>
        <authorList>
            <person name="Mesny F."/>
            <person name="Miyauchi S."/>
            <person name="Thiergart T."/>
            <person name="Pickel B."/>
            <person name="Atanasova L."/>
            <person name="Karlsson M."/>
            <person name="Huettel B."/>
            <person name="Barry K.W."/>
            <person name="Haridas S."/>
            <person name="Chen C."/>
            <person name="Bauer D."/>
            <person name="Andreopoulos W."/>
            <person name="Pangilinan J."/>
            <person name="LaButti K."/>
            <person name="Riley R."/>
            <person name="Lipzen A."/>
            <person name="Clum A."/>
            <person name="Drula E."/>
            <person name="Henrissat B."/>
            <person name="Kohler A."/>
            <person name="Grigoriev I.V."/>
            <person name="Martin F.M."/>
            <person name="Hacquard S."/>
        </authorList>
    </citation>
    <scope>NUCLEOTIDE SEQUENCE</scope>
    <source>
        <strain evidence="4">MPI-CAGE-CH-0235</strain>
    </source>
</reference>
<organism evidence="4 5">
    <name type="scientific">Stachybotrys elegans</name>
    <dbReference type="NCBI Taxonomy" id="80388"/>
    <lineage>
        <taxon>Eukaryota</taxon>
        <taxon>Fungi</taxon>
        <taxon>Dikarya</taxon>
        <taxon>Ascomycota</taxon>
        <taxon>Pezizomycotina</taxon>
        <taxon>Sordariomycetes</taxon>
        <taxon>Hypocreomycetidae</taxon>
        <taxon>Hypocreales</taxon>
        <taxon>Stachybotryaceae</taxon>
        <taxon>Stachybotrys</taxon>
    </lineage>
</organism>
<dbReference type="AlphaFoldDB" id="A0A8K0SGK0"/>
<evidence type="ECO:0000313" key="5">
    <source>
        <dbReference type="Proteomes" id="UP000813444"/>
    </source>
</evidence>
<protein>
    <submittedName>
        <fullName evidence="4">Amidotransferase</fullName>
    </submittedName>
</protein>
<dbReference type="InterPro" id="IPR000120">
    <property type="entry name" value="Amidase"/>
</dbReference>
<sequence>MSRQMAPPTLLYPEPIAAPVLPTQLKRKDNPRLYGWWLVVVAYLIENLPFLRQFLWHNAGFGVLRDCDFLRLVEPRFDPTVIPQTHATDKSDDSDLPSCHYSASHYRSRYLSGELSPLDLVRSVLPLIRRDMSPPGEHSTAWIDVKPDIVIRSAQESTARYKKGQSLGPLDGVLVAVKDSYDMQGYSTTHGSALDLTGRDENGHAHDSWCVQKLKEAGCIILGKLNMHELGMDTSGVNVTYGTPRNPFHPRYYTGGSSSGSAYAVASGLVPIALGTDGGGSIRIPASFCSVFGLKPTHGRLSYHPGHNHASTSEVNGIIASDIQSLVSAYRVVGQPHPTSGFPPIALGLDRSKILGIDDDWLQQSTPEVQAIYRSLIKDLQRKGYSTVSVKIPFVAEGQIAHTLSILNDAGTGIGKHTHLISAPNRIFAAMGRATPATDYLLAQKLRRVLMQHLSYLWKQHPDMILITPTTACAGWPMHSESELVYGINDGNRTLQTMEYVWLANFCGVPSLSVPAGYALPSQIAGKEGKVPVGVMAMAEWGREDILLGFGLDVQVLGGERQVRPPNWVDTISLTRK</sequence>
<dbReference type="SUPFAM" id="SSF75304">
    <property type="entry name" value="Amidase signature (AS) enzymes"/>
    <property type="match status" value="1"/>
</dbReference>
<gene>
    <name evidence="4" type="ORF">B0I35DRAFT_515520</name>
</gene>
<dbReference type="Proteomes" id="UP000813444">
    <property type="component" value="Unassembled WGS sequence"/>
</dbReference>
<proteinExistence type="inferred from homology"/>
<comment type="similarity">
    <text evidence="1">Belongs to the amidase family.</text>
</comment>
<dbReference type="PANTHER" id="PTHR11895">
    <property type="entry name" value="TRANSAMIDASE"/>
    <property type="match status" value="1"/>
</dbReference>
<dbReference type="InterPro" id="IPR036928">
    <property type="entry name" value="AS_sf"/>
</dbReference>
<keyword evidence="5" id="KW-1185">Reference proteome</keyword>
<keyword evidence="2" id="KW-0472">Membrane</keyword>
<feature type="domain" description="Amidase" evidence="3">
    <location>
        <begin position="141"/>
        <end position="548"/>
    </location>
</feature>
<comment type="caution">
    <text evidence="4">The sequence shown here is derived from an EMBL/GenBank/DDBJ whole genome shotgun (WGS) entry which is preliminary data.</text>
</comment>
<evidence type="ECO:0000256" key="2">
    <source>
        <dbReference type="SAM" id="Phobius"/>
    </source>
</evidence>
<accession>A0A8K0SGK0</accession>
<dbReference type="PANTHER" id="PTHR11895:SF67">
    <property type="entry name" value="AMIDASE DOMAIN-CONTAINING PROTEIN"/>
    <property type="match status" value="1"/>
</dbReference>
<name>A0A8K0SGK0_9HYPO</name>
<evidence type="ECO:0000313" key="4">
    <source>
        <dbReference type="EMBL" id="KAH7309209.1"/>
    </source>
</evidence>
<dbReference type="Gene3D" id="3.90.1300.10">
    <property type="entry name" value="Amidase signature (AS) domain"/>
    <property type="match status" value="1"/>
</dbReference>
<keyword evidence="2" id="KW-1133">Transmembrane helix</keyword>
<dbReference type="PROSITE" id="PS00571">
    <property type="entry name" value="AMIDASES"/>
    <property type="match status" value="1"/>
</dbReference>